<dbReference type="Pfam" id="PF05685">
    <property type="entry name" value="Uma2"/>
    <property type="match status" value="1"/>
</dbReference>
<dbReference type="InterPro" id="IPR008538">
    <property type="entry name" value="Uma2"/>
</dbReference>
<evidence type="ECO:0000313" key="2">
    <source>
        <dbReference type="EMBL" id="GAA5506298.1"/>
    </source>
</evidence>
<evidence type="ECO:0000259" key="1">
    <source>
        <dbReference type="Pfam" id="PF05685"/>
    </source>
</evidence>
<dbReference type="SUPFAM" id="SSF52980">
    <property type="entry name" value="Restriction endonuclease-like"/>
    <property type="match status" value="1"/>
</dbReference>
<dbReference type="Proteomes" id="UP001416858">
    <property type="component" value="Unassembled WGS sequence"/>
</dbReference>
<gene>
    <name evidence="2" type="ORF">Rcae01_01750</name>
</gene>
<dbReference type="RefSeq" id="WP_345683257.1">
    <property type="nucleotide sequence ID" value="NZ_BAABRO010000003.1"/>
</dbReference>
<dbReference type="InterPro" id="IPR012296">
    <property type="entry name" value="Nuclease_put_TT1808"/>
</dbReference>
<dbReference type="InterPro" id="IPR011335">
    <property type="entry name" value="Restrct_endonuc-II-like"/>
</dbReference>
<comment type="caution">
    <text evidence="2">The sequence shown here is derived from an EMBL/GenBank/DDBJ whole genome shotgun (WGS) entry which is preliminary data.</text>
</comment>
<evidence type="ECO:0000313" key="3">
    <source>
        <dbReference type="Proteomes" id="UP001416858"/>
    </source>
</evidence>
<protein>
    <recommendedName>
        <fullName evidence="1">Putative restriction endonuclease domain-containing protein</fullName>
    </recommendedName>
</protein>
<reference evidence="2 3" key="1">
    <citation type="submission" date="2024-02" db="EMBL/GenBank/DDBJ databases">
        <title>Rhodopirellula caenicola NBRC 110016.</title>
        <authorList>
            <person name="Ichikawa N."/>
            <person name="Katano-Makiyama Y."/>
            <person name="Hidaka K."/>
        </authorList>
    </citation>
    <scope>NUCLEOTIDE SEQUENCE [LARGE SCALE GENOMIC DNA]</scope>
    <source>
        <strain evidence="2 3">NBRC 110016</strain>
    </source>
</reference>
<accession>A0ABP9VQ01</accession>
<feature type="domain" description="Putative restriction endonuclease" evidence="1">
    <location>
        <begin position="34"/>
        <end position="193"/>
    </location>
</feature>
<organism evidence="2 3">
    <name type="scientific">Novipirellula caenicola</name>
    <dbReference type="NCBI Taxonomy" id="1536901"/>
    <lineage>
        <taxon>Bacteria</taxon>
        <taxon>Pseudomonadati</taxon>
        <taxon>Planctomycetota</taxon>
        <taxon>Planctomycetia</taxon>
        <taxon>Pirellulales</taxon>
        <taxon>Pirellulaceae</taxon>
        <taxon>Novipirellula</taxon>
    </lineage>
</organism>
<dbReference type="PANTHER" id="PTHR35400">
    <property type="entry name" value="SLR1083 PROTEIN"/>
    <property type="match status" value="1"/>
</dbReference>
<sequence>MVQSIHLNYTDVLSNRFVGQGFQPMSTGLHLTVEEYGRMVERGAFDHLNRKIELIRGEIRETNPAGPAHDDYIIYLTDWSAHSAPRDQIRVTVQTGLTISKLDSRPEPDLLWIRAGRYRDQHPAAADVKLAIEVSDSTLKSDLIEKAALYAEAKIVEYWIVDVQGRCVHVFREPKNGEYTDRTVAKPGEQLLPLQPCATALDIQDLFG</sequence>
<dbReference type="PANTHER" id="PTHR35400:SF3">
    <property type="entry name" value="SLL1072 PROTEIN"/>
    <property type="match status" value="1"/>
</dbReference>
<proteinExistence type="predicted"/>
<dbReference type="EMBL" id="BAABRO010000003">
    <property type="protein sequence ID" value="GAA5506298.1"/>
    <property type="molecule type" value="Genomic_DNA"/>
</dbReference>
<keyword evidence="3" id="KW-1185">Reference proteome</keyword>
<dbReference type="Gene3D" id="3.90.1570.10">
    <property type="entry name" value="tt1808, chain A"/>
    <property type="match status" value="1"/>
</dbReference>
<dbReference type="CDD" id="cd06260">
    <property type="entry name" value="DUF820-like"/>
    <property type="match status" value="1"/>
</dbReference>
<name>A0ABP9VQ01_9BACT</name>